<feature type="compositionally biased region" description="Polar residues" evidence="1">
    <location>
        <begin position="2213"/>
        <end position="2223"/>
    </location>
</feature>
<protein>
    <recommendedName>
        <fullName evidence="2">Reverse transcriptase domain-containing protein</fullName>
    </recommendedName>
</protein>
<gene>
    <name evidence="3" type="ORF">BLNAU_22286</name>
</gene>
<feature type="compositionally biased region" description="Basic and acidic residues" evidence="1">
    <location>
        <begin position="2024"/>
        <end position="2067"/>
    </location>
</feature>
<feature type="region of interest" description="Disordered" evidence="1">
    <location>
        <begin position="1960"/>
        <end position="2110"/>
    </location>
</feature>
<feature type="compositionally biased region" description="Basic residues" evidence="1">
    <location>
        <begin position="442"/>
        <end position="452"/>
    </location>
</feature>
<feature type="region of interest" description="Disordered" evidence="1">
    <location>
        <begin position="430"/>
        <end position="548"/>
    </location>
</feature>
<feature type="compositionally biased region" description="Pro residues" evidence="1">
    <location>
        <begin position="406"/>
        <end position="416"/>
    </location>
</feature>
<feature type="compositionally biased region" description="Basic and acidic residues" evidence="1">
    <location>
        <begin position="1810"/>
        <end position="1822"/>
    </location>
</feature>
<feature type="compositionally biased region" description="Polar residues" evidence="1">
    <location>
        <begin position="205"/>
        <end position="215"/>
    </location>
</feature>
<feature type="compositionally biased region" description="Polar residues" evidence="1">
    <location>
        <begin position="2328"/>
        <end position="2344"/>
    </location>
</feature>
<dbReference type="EMBL" id="JARBJD010000382">
    <property type="protein sequence ID" value="KAK2942807.1"/>
    <property type="molecule type" value="Genomic_DNA"/>
</dbReference>
<feature type="compositionally biased region" description="Polar residues" evidence="1">
    <location>
        <begin position="356"/>
        <end position="378"/>
    </location>
</feature>
<evidence type="ECO:0000259" key="2">
    <source>
        <dbReference type="Pfam" id="PF00078"/>
    </source>
</evidence>
<accession>A0ABQ9WVR2</accession>
<feature type="region of interest" description="Disordered" evidence="1">
    <location>
        <begin position="774"/>
        <end position="839"/>
    </location>
</feature>
<feature type="compositionally biased region" description="Acidic residues" evidence="1">
    <location>
        <begin position="305"/>
        <end position="318"/>
    </location>
</feature>
<keyword evidence="4" id="KW-1185">Reference proteome</keyword>
<feature type="compositionally biased region" description="Basic and acidic residues" evidence="1">
    <location>
        <begin position="781"/>
        <end position="793"/>
    </location>
</feature>
<proteinExistence type="predicted"/>
<feature type="region of interest" description="Disordered" evidence="1">
    <location>
        <begin position="270"/>
        <end position="418"/>
    </location>
</feature>
<feature type="region of interest" description="Disordered" evidence="1">
    <location>
        <begin position="901"/>
        <end position="920"/>
    </location>
</feature>
<reference evidence="3 4" key="1">
    <citation type="journal article" date="2022" name="bioRxiv">
        <title>Genomics of Preaxostyla Flagellates Illuminates Evolutionary Transitions and the Path Towards Mitochondrial Loss.</title>
        <authorList>
            <person name="Novak L.V.F."/>
            <person name="Treitli S.C."/>
            <person name="Pyrih J."/>
            <person name="Halakuc P."/>
            <person name="Pipaliya S.V."/>
            <person name="Vacek V."/>
            <person name="Brzon O."/>
            <person name="Soukal P."/>
            <person name="Eme L."/>
            <person name="Dacks J.B."/>
            <person name="Karnkowska A."/>
            <person name="Elias M."/>
            <person name="Hampl V."/>
        </authorList>
    </citation>
    <scope>NUCLEOTIDE SEQUENCE [LARGE SCALE GENOMIC DNA]</scope>
    <source>
        <strain evidence="3">NAU3</strain>
        <tissue evidence="3">Gut</tissue>
    </source>
</reference>
<dbReference type="SUPFAM" id="SSF56672">
    <property type="entry name" value="DNA/RNA polymerases"/>
    <property type="match status" value="1"/>
</dbReference>
<comment type="caution">
    <text evidence="3">The sequence shown here is derived from an EMBL/GenBank/DDBJ whole genome shotgun (WGS) entry which is preliminary data.</text>
</comment>
<feature type="compositionally biased region" description="Polar residues" evidence="1">
    <location>
        <begin position="2377"/>
        <end position="2395"/>
    </location>
</feature>
<organism evidence="3 4">
    <name type="scientific">Blattamonas nauphoetae</name>
    <dbReference type="NCBI Taxonomy" id="2049346"/>
    <lineage>
        <taxon>Eukaryota</taxon>
        <taxon>Metamonada</taxon>
        <taxon>Preaxostyla</taxon>
        <taxon>Oxymonadida</taxon>
        <taxon>Blattamonas</taxon>
    </lineage>
</organism>
<dbReference type="InterPro" id="IPR000477">
    <property type="entry name" value="RT_dom"/>
</dbReference>
<feature type="compositionally biased region" description="Pro residues" evidence="1">
    <location>
        <begin position="187"/>
        <end position="198"/>
    </location>
</feature>
<feature type="compositionally biased region" description="Polar residues" evidence="1">
    <location>
        <begin position="228"/>
        <end position="238"/>
    </location>
</feature>
<feature type="compositionally biased region" description="Polar residues" evidence="1">
    <location>
        <begin position="567"/>
        <end position="586"/>
    </location>
</feature>
<feature type="region of interest" description="Disordered" evidence="1">
    <location>
        <begin position="149"/>
        <end position="171"/>
    </location>
</feature>
<dbReference type="Pfam" id="PF00078">
    <property type="entry name" value="RVT_1"/>
    <property type="match status" value="1"/>
</dbReference>
<feature type="region of interest" description="Disordered" evidence="1">
    <location>
        <begin position="1802"/>
        <end position="1829"/>
    </location>
</feature>
<feature type="compositionally biased region" description="Polar residues" evidence="1">
    <location>
        <begin position="2233"/>
        <end position="2243"/>
    </location>
</feature>
<feature type="compositionally biased region" description="Acidic residues" evidence="1">
    <location>
        <begin position="2301"/>
        <end position="2314"/>
    </location>
</feature>
<sequence>MIRPKKVSIMLIAPKPVNMALSLLMTTINRAKMPRLRTAPLLFLIHCLRHPQPTPPNTMLQTPHTTHPSPHPPAFLQLYFRKKQTPPSLHLFRRYEHSPDNFHLVNPTIVHLPPHRPNKPYHSIPIHILHPTNSVTIFPDPPILETSIRIGSFSPPQPANKTRLPSPLTMRNKILGGDRDWLLPVSTHPPPLNCPHPTVPHDHLNTPNRPDNSLSDAPAWRERRRPSTKVTTNQPSAKQQRKKNEQKFRAIRTAKDDWFDWKLLLVQSKEKEKSQQQLDNPIAQPRAETSKKDEEATSIQVGREDDQEEGETVEEEGETGNFQSRTEEEENTNQSSIQPNSSLKRTLRQRDPVTKQAITGNRLKSNFSHPLNSTSSQTPKERQKQSPKLPNRRRPPKRVGKSPIPIHQPPLTPISPLPLVYDSDIANQFQMRLKSETGRERQKQKRKKGRKKPQLDSESNDTSDSENQSLGSIRSRKRDCPTPASSSSQEESTTSASNQTLSQQPNSTNYQSNDNTSAKTGTAVISTQKVTEGGTETEEQKKIEKRQRQVEQLKNHILRRVKATPIAESSTQTEATNPQQLKKTGNVQMTMDSFFEVQKRTSPPLEQTEPPLPPHIVNQLYQPTFITNNIDFTNSFNSTTNIFTVSQPTMNMFFETEEEGMAKDEWEIEWLGGDIDSNGIQEDEQAKQYQYENDFIRKRDIALNWEWQHGNSPEMGFTTEHFGKTENETEMSGKRECGTDTMVKVESGLDMIGKVESESVAIRKVESRTDSIGTVESGSEMMKKVESESDTTGKVESGSETLRKVESGSDTTGKVESGPDTTGKVESRSVTRGKVGNGTRSIERMEGERDKLTSVKMNLNEPIKRKENRTTPLTFQGQSETKIQADTDDWLSKLERAAAEDTLPITQARKDKHPQQEGEQLEELVNRRKEVENMWMSRKLSVKQVEDRKGLMTVNRTEIAGNVKSGEEANQREDEKLLSWVKMLIETMKIWNSINFKKLMGNLEWGEDKVMKVESLATATIRKLLPILGIAPNTSLPNYILHLPLNELSREHIELINTHTTTSTEYTFVIAKAWNRIKAPEKKIGQPVTLREKEFAHSKALQSLDPSEGHSLPNTVQIPIPTFKQPQEASHLRPADLPPFNPTNGYTSWSEDLTTQHLHGGRTLLAHLLSKANDRLADTNWSREEIDELMWKLSSIPSELKARTHKPKRKTVERTVKLSQEETLNRAVKKWENLSLSFDEVKQRITALHNDEDRKALYLSVNRRTREQVRSGEKLEIRNATNGLNSNSTPSLDGLTAEFVKRCCRNDKIVEDQLGNLISLCLERNYLPQAWCQGCPLSPSLFAFYITEPMRQAEAGGATAWGYLDDLVLMANSEAQLNRSLTKLSTSLTAHGLTLNPTKTVIMSVVDGVPSTKPINVLGHSVTPRTSAKLLGTIVTNDQQTRDNFFMERVERIKSTLPKVSLLSHQAHLHLLRQSISSKPLHILATTFISEEALISADTTITSHLSNLFNIPDSQQFLIHLPIKEGGLGIPSFVQTALPSLICSHASLHPEMWEADHIQRAKVDLESRDTQPSFSTSKPVMRMITHLTKEEYDAARQGQKQLRELMTKEETAAKLSLLSVHQQNKHNVIKSAENQKWRSTLPVDRYHKINNNVFRCALDNLFLKPPLSFSEATRFNMDSNPHTHAPTQLRCPACQCEMLEDHAGCCKRTSSERLARHHAIKFLLAQTLKEIPSITVRTETKMGRDDEDANEEANTIADLQLRVTTGYTKHRFVRDILGIKDDGQRILEFGLDLVIPQDFTSRSHTQRGMMDPKGRVKEAERKKERKYSRAGQSHTVIGIGLSDHGHSGPNASLFFDFIKQLAIERKIPNPLPTFFTQVSVIMELVRSHMEQTYIKTLSHLARRKEEERKRTVGIEMDMESFNLITSVTGDSLHNTSITLINNTTHNNPTLHKANTTHHLQITPPQPITSPSPTSPHTPEHQTPHLPSPPPLPSPITATPNPRLTQTKLRLGKEEDEGKQDEDDAYCKEEKGQKEGKKEGHDQEKPKEGTTEDRDKEEAEEVAQREKQPSAWPRHRTASRSFASRADRAKHKSTIIKRPPDNRKHKKQTPPSLQLFRRYEHSPDNFHLVNPTIVHLPRIGQTSPSLSSQIPYPRNVHSDRIVLSSQPVNKTRLPSPLTMRNKILGGDRDWLLPVSTHPPPLNCPHPTVPHDHLNTPNRPDNSLSDAPAWREPSTKVTTNQPSAKQQKKEKTNKNSERFGLQKMIEQRKEKSQQQLDNPIAQPRAETSKKDEEATSIQVGREDDQEEGETVEEEGETGNFQSRTEEEENTNQSSIQPNSSVESTHSPHPPNSAEKNASSTGPGDKASNHREPPQIELFTPTQLNILPNSQRQKQSPKLPNRRRPQNESENHQFRSINLLSLQSVHYLSYTTQTSQTNSK</sequence>
<feature type="compositionally biased region" description="Low complexity" evidence="1">
    <location>
        <begin position="481"/>
        <end position="500"/>
    </location>
</feature>
<evidence type="ECO:0000256" key="1">
    <source>
        <dbReference type="SAM" id="MobiDB-lite"/>
    </source>
</evidence>
<feature type="compositionally biased region" description="Basic and acidic residues" evidence="1">
    <location>
        <begin position="538"/>
        <end position="548"/>
    </location>
</feature>
<feature type="compositionally biased region" description="Pro residues" evidence="1">
    <location>
        <begin position="1963"/>
        <end position="1975"/>
    </location>
</feature>
<feature type="region of interest" description="Disordered" evidence="1">
    <location>
        <begin position="561"/>
        <end position="586"/>
    </location>
</feature>
<dbReference type="Gene3D" id="3.30.70.270">
    <property type="match status" value="1"/>
</dbReference>
<feature type="domain" description="Reverse transcriptase" evidence="2">
    <location>
        <begin position="1333"/>
        <end position="1421"/>
    </location>
</feature>
<feature type="region of interest" description="Disordered" evidence="1">
    <location>
        <begin position="2200"/>
        <end position="2412"/>
    </location>
</feature>
<name>A0ABQ9WVR2_9EUKA</name>
<dbReference type="Proteomes" id="UP001281761">
    <property type="component" value="Unassembled WGS sequence"/>
</dbReference>
<feature type="region of interest" description="Disordered" evidence="1">
    <location>
        <begin position="186"/>
        <end position="247"/>
    </location>
</feature>
<dbReference type="InterPro" id="IPR043128">
    <property type="entry name" value="Rev_trsase/Diguanyl_cyclase"/>
</dbReference>
<feature type="compositionally biased region" description="Polar residues" evidence="1">
    <location>
        <begin position="501"/>
        <end position="526"/>
    </location>
</feature>
<feature type="compositionally biased region" description="Basic residues" evidence="1">
    <location>
        <begin position="390"/>
        <end position="400"/>
    </location>
</feature>
<feature type="compositionally biased region" description="Acidic residues" evidence="1">
    <location>
        <begin position="2013"/>
        <end position="2023"/>
    </location>
</feature>
<evidence type="ECO:0000313" key="4">
    <source>
        <dbReference type="Proteomes" id="UP001281761"/>
    </source>
</evidence>
<feature type="compositionally biased region" description="Polar residues" evidence="1">
    <location>
        <begin position="332"/>
        <end position="344"/>
    </location>
</feature>
<dbReference type="InterPro" id="IPR043502">
    <property type="entry name" value="DNA/RNA_pol_sf"/>
</dbReference>
<evidence type="ECO:0000313" key="3">
    <source>
        <dbReference type="EMBL" id="KAK2942807.1"/>
    </source>
</evidence>
<feature type="compositionally biased region" description="Basic and acidic residues" evidence="1">
    <location>
        <begin position="2245"/>
        <end position="2255"/>
    </location>
</feature>